<dbReference type="EMBL" id="JH711587">
    <property type="protein sequence ID" value="EIW75853.1"/>
    <property type="molecule type" value="Genomic_DNA"/>
</dbReference>
<keyword evidence="3" id="KW-1185">Reference proteome</keyword>
<gene>
    <name evidence="2" type="ORF">CONPUDRAFT_169106</name>
</gene>
<feature type="compositionally biased region" description="Basic residues" evidence="1">
    <location>
        <begin position="1"/>
        <end position="10"/>
    </location>
</feature>
<evidence type="ECO:0000313" key="3">
    <source>
        <dbReference type="Proteomes" id="UP000053558"/>
    </source>
</evidence>
<organism evidence="2 3">
    <name type="scientific">Coniophora puteana (strain RWD-64-598)</name>
    <name type="common">Brown rot fungus</name>
    <dbReference type="NCBI Taxonomy" id="741705"/>
    <lineage>
        <taxon>Eukaryota</taxon>
        <taxon>Fungi</taxon>
        <taxon>Dikarya</taxon>
        <taxon>Basidiomycota</taxon>
        <taxon>Agaricomycotina</taxon>
        <taxon>Agaricomycetes</taxon>
        <taxon>Agaricomycetidae</taxon>
        <taxon>Boletales</taxon>
        <taxon>Coniophorineae</taxon>
        <taxon>Coniophoraceae</taxon>
        <taxon>Coniophora</taxon>
    </lineage>
</organism>
<comment type="caution">
    <text evidence="2">The sequence shown here is derived from an EMBL/GenBank/DDBJ whole genome shotgun (WGS) entry which is preliminary data.</text>
</comment>
<dbReference type="AlphaFoldDB" id="A0A5M3M9R4"/>
<reference evidence="3" key="1">
    <citation type="journal article" date="2012" name="Science">
        <title>The Paleozoic origin of enzymatic lignin decomposition reconstructed from 31 fungal genomes.</title>
        <authorList>
            <person name="Floudas D."/>
            <person name="Binder M."/>
            <person name="Riley R."/>
            <person name="Barry K."/>
            <person name="Blanchette R.A."/>
            <person name="Henrissat B."/>
            <person name="Martinez A.T."/>
            <person name="Otillar R."/>
            <person name="Spatafora J.W."/>
            <person name="Yadav J.S."/>
            <person name="Aerts A."/>
            <person name="Benoit I."/>
            <person name="Boyd A."/>
            <person name="Carlson A."/>
            <person name="Copeland A."/>
            <person name="Coutinho P.M."/>
            <person name="de Vries R.P."/>
            <person name="Ferreira P."/>
            <person name="Findley K."/>
            <person name="Foster B."/>
            <person name="Gaskell J."/>
            <person name="Glotzer D."/>
            <person name="Gorecki P."/>
            <person name="Heitman J."/>
            <person name="Hesse C."/>
            <person name="Hori C."/>
            <person name="Igarashi K."/>
            <person name="Jurgens J.A."/>
            <person name="Kallen N."/>
            <person name="Kersten P."/>
            <person name="Kohler A."/>
            <person name="Kuees U."/>
            <person name="Kumar T.K.A."/>
            <person name="Kuo A."/>
            <person name="LaButti K."/>
            <person name="Larrondo L.F."/>
            <person name="Lindquist E."/>
            <person name="Ling A."/>
            <person name="Lombard V."/>
            <person name="Lucas S."/>
            <person name="Lundell T."/>
            <person name="Martin R."/>
            <person name="McLaughlin D.J."/>
            <person name="Morgenstern I."/>
            <person name="Morin E."/>
            <person name="Murat C."/>
            <person name="Nagy L.G."/>
            <person name="Nolan M."/>
            <person name="Ohm R.A."/>
            <person name="Patyshakuliyeva A."/>
            <person name="Rokas A."/>
            <person name="Ruiz-Duenas F.J."/>
            <person name="Sabat G."/>
            <person name="Salamov A."/>
            <person name="Samejima M."/>
            <person name="Schmutz J."/>
            <person name="Slot J.C."/>
            <person name="St John F."/>
            <person name="Stenlid J."/>
            <person name="Sun H."/>
            <person name="Sun S."/>
            <person name="Syed K."/>
            <person name="Tsang A."/>
            <person name="Wiebenga A."/>
            <person name="Young D."/>
            <person name="Pisabarro A."/>
            <person name="Eastwood D.C."/>
            <person name="Martin F."/>
            <person name="Cullen D."/>
            <person name="Grigoriev I.V."/>
            <person name="Hibbett D.S."/>
        </authorList>
    </citation>
    <scope>NUCLEOTIDE SEQUENCE [LARGE SCALE GENOMIC DNA]</scope>
    <source>
        <strain evidence="3">RWD-64-598 SS2</strain>
    </source>
</reference>
<sequence>MVSHHGHRCPPAKLQAQRFTMGRGVWTPGARRSRSKNRREANRAGRGMASGLQQQQQGGTRNGRDGRVPGRRHRDGQGGCHDAGGAG</sequence>
<dbReference type="RefSeq" id="XP_007773859.1">
    <property type="nucleotide sequence ID" value="XM_007775669.1"/>
</dbReference>
<dbReference type="KEGG" id="cput:CONPUDRAFT_169106"/>
<protein>
    <submittedName>
        <fullName evidence="2">Uncharacterized protein</fullName>
    </submittedName>
</protein>
<evidence type="ECO:0000256" key="1">
    <source>
        <dbReference type="SAM" id="MobiDB-lite"/>
    </source>
</evidence>
<feature type="compositionally biased region" description="Low complexity" evidence="1">
    <location>
        <begin position="46"/>
        <end position="59"/>
    </location>
</feature>
<feature type="compositionally biased region" description="Gly residues" evidence="1">
    <location>
        <begin position="77"/>
        <end position="87"/>
    </location>
</feature>
<evidence type="ECO:0000313" key="2">
    <source>
        <dbReference type="EMBL" id="EIW75853.1"/>
    </source>
</evidence>
<dbReference type="Proteomes" id="UP000053558">
    <property type="component" value="Unassembled WGS sequence"/>
</dbReference>
<dbReference type="GeneID" id="19206148"/>
<feature type="region of interest" description="Disordered" evidence="1">
    <location>
        <begin position="1"/>
        <end position="87"/>
    </location>
</feature>
<accession>A0A5M3M9R4</accession>
<proteinExistence type="predicted"/>
<name>A0A5M3M9R4_CONPW</name>